<organism evidence="9 10">
    <name type="scientific">Dendrosporobacter quercicolus</name>
    <dbReference type="NCBI Taxonomy" id="146817"/>
    <lineage>
        <taxon>Bacteria</taxon>
        <taxon>Bacillati</taxon>
        <taxon>Bacillota</taxon>
        <taxon>Negativicutes</taxon>
        <taxon>Selenomonadales</taxon>
        <taxon>Sporomusaceae</taxon>
        <taxon>Dendrosporobacter</taxon>
    </lineage>
</organism>
<dbReference type="STRING" id="146817.SAMN04488502_103156"/>
<feature type="transmembrane region" description="Helical" evidence="7">
    <location>
        <begin position="92"/>
        <end position="115"/>
    </location>
</feature>
<dbReference type="PROSITE" id="PS50928">
    <property type="entry name" value="ABC_TM1"/>
    <property type="match status" value="1"/>
</dbReference>
<feature type="transmembrane region" description="Helical" evidence="7">
    <location>
        <begin position="248"/>
        <end position="269"/>
    </location>
</feature>
<dbReference type="Gene3D" id="1.10.3720.10">
    <property type="entry name" value="MetI-like"/>
    <property type="match status" value="1"/>
</dbReference>
<dbReference type="EMBL" id="FNHB01000003">
    <property type="protein sequence ID" value="SDM28512.1"/>
    <property type="molecule type" value="Genomic_DNA"/>
</dbReference>
<dbReference type="InterPro" id="IPR000515">
    <property type="entry name" value="MetI-like"/>
</dbReference>
<dbReference type="GO" id="GO:0055085">
    <property type="term" value="P:transmembrane transport"/>
    <property type="evidence" value="ECO:0007669"/>
    <property type="project" value="InterPro"/>
</dbReference>
<keyword evidence="4 7" id="KW-0812">Transmembrane</keyword>
<dbReference type="PANTHER" id="PTHR30151:SF0">
    <property type="entry name" value="ABC TRANSPORTER PERMEASE PROTEIN MJ0413-RELATED"/>
    <property type="match status" value="1"/>
</dbReference>
<dbReference type="SUPFAM" id="SSF161098">
    <property type="entry name" value="MetI-like"/>
    <property type="match status" value="1"/>
</dbReference>
<evidence type="ECO:0000313" key="10">
    <source>
        <dbReference type="Proteomes" id="UP000214880"/>
    </source>
</evidence>
<sequence length="283" mass="30919">MEALFKKASSGNVGENTVRQQRAAGNVIKQLAGIVFDRVAIIIFLALWELAPRAGWVPQTFISPPSLILETLVDLILSGVLFVHIKTSLLRSVFGFILAVMIGIPLGLFLGGWFPLFERVMNPVLRLLSAINPFSLFPVFILIFGIGEVSKVAMIFWVCLWPVVINTTTGIQSVDGLLIKSARSMGVVGSNLFIKVIFPASLPNIFHGLRTACSVAFFMLIAAEMVGASSGLGWLVFNAQNNYQIPKLFATTFTIAALGLSLNGLFGLLERRLLNWKETTADY</sequence>
<dbReference type="InterPro" id="IPR035906">
    <property type="entry name" value="MetI-like_sf"/>
</dbReference>
<accession>A0A1G9RZA4</accession>
<reference evidence="9 10" key="1">
    <citation type="submission" date="2016-10" db="EMBL/GenBank/DDBJ databases">
        <authorList>
            <person name="de Groot N.N."/>
        </authorList>
    </citation>
    <scope>NUCLEOTIDE SEQUENCE [LARGE SCALE GENOMIC DNA]</scope>
    <source>
        <strain evidence="9 10">DSM 1736</strain>
    </source>
</reference>
<gene>
    <name evidence="9" type="ORF">SAMN04488502_103156</name>
</gene>
<feature type="transmembrane region" description="Helical" evidence="7">
    <location>
        <begin position="27"/>
        <end position="47"/>
    </location>
</feature>
<dbReference type="PANTHER" id="PTHR30151">
    <property type="entry name" value="ALKANE SULFONATE ABC TRANSPORTER-RELATED, MEMBRANE SUBUNIT"/>
    <property type="match status" value="1"/>
</dbReference>
<evidence type="ECO:0000256" key="5">
    <source>
        <dbReference type="ARBA" id="ARBA00022989"/>
    </source>
</evidence>
<dbReference type="RefSeq" id="WP_092071624.1">
    <property type="nucleotide sequence ID" value="NZ_FNHB01000003.1"/>
</dbReference>
<evidence type="ECO:0000313" key="9">
    <source>
        <dbReference type="EMBL" id="SDM28512.1"/>
    </source>
</evidence>
<feature type="transmembrane region" description="Helical" evidence="7">
    <location>
        <begin position="154"/>
        <end position="174"/>
    </location>
</feature>
<evidence type="ECO:0000259" key="8">
    <source>
        <dbReference type="PROSITE" id="PS50928"/>
    </source>
</evidence>
<keyword evidence="6 7" id="KW-0472">Membrane</keyword>
<feature type="transmembrane region" description="Helical" evidence="7">
    <location>
        <begin position="213"/>
        <end position="236"/>
    </location>
</feature>
<evidence type="ECO:0000256" key="7">
    <source>
        <dbReference type="RuleBase" id="RU363032"/>
    </source>
</evidence>
<evidence type="ECO:0000256" key="3">
    <source>
        <dbReference type="ARBA" id="ARBA00022475"/>
    </source>
</evidence>
<dbReference type="GO" id="GO:0005886">
    <property type="term" value="C:plasma membrane"/>
    <property type="evidence" value="ECO:0007669"/>
    <property type="project" value="UniProtKB-SubCell"/>
</dbReference>
<feature type="domain" description="ABC transmembrane type-1" evidence="8">
    <location>
        <begin position="85"/>
        <end position="266"/>
    </location>
</feature>
<comment type="similarity">
    <text evidence="7">Belongs to the binding-protein-dependent transport system permease family.</text>
</comment>
<dbReference type="CDD" id="cd06261">
    <property type="entry name" value="TM_PBP2"/>
    <property type="match status" value="1"/>
</dbReference>
<name>A0A1G9RZA4_9FIRM</name>
<dbReference type="AlphaFoldDB" id="A0A1G9RZA4"/>
<comment type="subcellular location">
    <subcellularLocation>
        <location evidence="1 7">Cell membrane</location>
        <topology evidence="1 7">Multi-pass membrane protein</topology>
    </subcellularLocation>
</comment>
<protein>
    <submittedName>
        <fullName evidence="9">NitT/TauT family transport system permease protein</fullName>
    </submittedName>
</protein>
<keyword evidence="3" id="KW-1003">Cell membrane</keyword>
<feature type="transmembrane region" description="Helical" evidence="7">
    <location>
        <begin position="127"/>
        <end position="147"/>
    </location>
</feature>
<evidence type="ECO:0000256" key="2">
    <source>
        <dbReference type="ARBA" id="ARBA00022448"/>
    </source>
</evidence>
<evidence type="ECO:0000256" key="1">
    <source>
        <dbReference type="ARBA" id="ARBA00004651"/>
    </source>
</evidence>
<dbReference type="Pfam" id="PF00528">
    <property type="entry name" value="BPD_transp_1"/>
    <property type="match status" value="1"/>
</dbReference>
<evidence type="ECO:0000256" key="4">
    <source>
        <dbReference type="ARBA" id="ARBA00022692"/>
    </source>
</evidence>
<keyword evidence="5 7" id="KW-1133">Transmembrane helix</keyword>
<keyword evidence="2 7" id="KW-0813">Transport</keyword>
<evidence type="ECO:0000256" key="6">
    <source>
        <dbReference type="ARBA" id="ARBA00023136"/>
    </source>
</evidence>
<keyword evidence="10" id="KW-1185">Reference proteome</keyword>
<feature type="transmembrane region" description="Helical" evidence="7">
    <location>
        <begin position="186"/>
        <end position="206"/>
    </location>
</feature>
<dbReference type="Proteomes" id="UP000214880">
    <property type="component" value="Unassembled WGS sequence"/>
</dbReference>
<proteinExistence type="inferred from homology"/>
<dbReference type="OrthoDB" id="9804353at2"/>
<feature type="transmembrane region" description="Helical" evidence="7">
    <location>
        <begin position="67"/>
        <end position="85"/>
    </location>
</feature>